<organism evidence="1 2">
    <name type="scientific">Candidatus Nomurabacteria bacterium GW2011_GWB1_40_7</name>
    <dbReference type="NCBI Taxonomy" id="1618744"/>
    <lineage>
        <taxon>Bacteria</taxon>
        <taxon>Candidatus Nomuraibacteriota</taxon>
    </lineage>
</organism>
<dbReference type="GO" id="GO:0005524">
    <property type="term" value="F:ATP binding"/>
    <property type="evidence" value="ECO:0007669"/>
    <property type="project" value="InterPro"/>
</dbReference>
<gene>
    <name evidence="1" type="ORF">UU13_C0012G0003</name>
</gene>
<dbReference type="EMBL" id="LBZL01000012">
    <property type="protein sequence ID" value="KKR70157.1"/>
    <property type="molecule type" value="Genomic_DNA"/>
</dbReference>
<dbReference type="SUPFAM" id="SSF56059">
    <property type="entry name" value="Glutathione synthetase ATP-binding domain-like"/>
    <property type="match status" value="1"/>
</dbReference>
<accession>A0A0G0W4H2</accession>
<sequence length="294" mass="33340">MRGGAGKHYKTSLQKGGEIIAHISEKLGDKYKPVDILIDKNHIWHFNGLPVNPGDLVNKIDIAWNTTHPSLSNILDSLSIPNIRTGSFFYTLENNEEMLREHLKSIDVDMPRSLLLSVYQKDFDGPREKYPIKKAKEIFERFSSPWVVKSFTEDTSMGIHLAKTFPELVVAIDDGVKHGKSILVQEFIAGKVASVHTVPKFRDEEIYAFPLGNSFGVFSFNEKEKLFSLARDLHRHIGARHYLKSDFVLNPKGKVCLLQIEFTPDLKPDSHFSQVCESVGAKVHHVVEHILEQV</sequence>
<dbReference type="AlphaFoldDB" id="A0A0G0W4H2"/>
<dbReference type="Gene3D" id="3.30.470.20">
    <property type="entry name" value="ATP-grasp fold, B domain"/>
    <property type="match status" value="2"/>
</dbReference>
<evidence type="ECO:0000313" key="1">
    <source>
        <dbReference type="EMBL" id="KKR70157.1"/>
    </source>
</evidence>
<dbReference type="InterPro" id="IPR013815">
    <property type="entry name" value="ATP_grasp_subdomain_1"/>
</dbReference>
<proteinExistence type="predicted"/>
<dbReference type="Gene3D" id="3.40.50.20">
    <property type="match status" value="1"/>
</dbReference>
<protein>
    <submittedName>
        <fullName evidence="1">D-alanine-D-alanine ligase</fullName>
    </submittedName>
</protein>
<evidence type="ECO:0000313" key="2">
    <source>
        <dbReference type="Proteomes" id="UP000034452"/>
    </source>
</evidence>
<comment type="caution">
    <text evidence="1">The sequence shown here is derived from an EMBL/GenBank/DDBJ whole genome shotgun (WGS) entry which is preliminary data.</text>
</comment>
<dbReference type="GO" id="GO:0016874">
    <property type="term" value="F:ligase activity"/>
    <property type="evidence" value="ECO:0007669"/>
    <property type="project" value="UniProtKB-KW"/>
</dbReference>
<name>A0A0G0W4H2_9BACT</name>
<dbReference type="Proteomes" id="UP000034452">
    <property type="component" value="Unassembled WGS sequence"/>
</dbReference>
<dbReference type="Gene3D" id="3.30.1490.20">
    <property type="entry name" value="ATP-grasp fold, A domain"/>
    <property type="match status" value="1"/>
</dbReference>
<keyword evidence="1" id="KW-0436">Ligase</keyword>
<reference evidence="1 2" key="1">
    <citation type="journal article" date="2015" name="Nature">
        <title>rRNA introns, odd ribosomes, and small enigmatic genomes across a large radiation of phyla.</title>
        <authorList>
            <person name="Brown C.T."/>
            <person name="Hug L.A."/>
            <person name="Thomas B.C."/>
            <person name="Sharon I."/>
            <person name="Castelle C.J."/>
            <person name="Singh A."/>
            <person name="Wilkins M.J."/>
            <person name="Williams K.H."/>
            <person name="Banfield J.F."/>
        </authorList>
    </citation>
    <scope>NUCLEOTIDE SEQUENCE [LARGE SCALE GENOMIC DNA]</scope>
</reference>